<proteinExistence type="predicted"/>
<gene>
    <name evidence="1" type="ORF">CWI38_0371p0030</name>
</gene>
<protein>
    <submittedName>
        <fullName evidence="1">Uncharacterized protein</fullName>
    </submittedName>
</protein>
<dbReference type="EMBL" id="PITK01000371">
    <property type="protein sequence ID" value="TBU13650.1"/>
    <property type="molecule type" value="Genomic_DNA"/>
</dbReference>
<dbReference type="VEuPathDB" id="MicrosporidiaDB:CWI38_0371p0030"/>
<evidence type="ECO:0000313" key="1">
    <source>
        <dbReference type="EMBL" id="TBU13650.1"/>
    </source>
</evidence>
<comment type="caution">
    <text evidence="1">The sequence shown here is derived from an EMBL/GenBank/DDBJ whole genome shotgun (WGS) entry which is preliminary data.</text>
</comment>
<dbReference type="AlphaFoldDB" id="A0A4Q9M0P4"/>
<reference evidence="1 2" key="1">
    <citation type="submission" date="2017-12" db="EMBL/GenBank/DDBJ databases">
        <authorList>
            <person name="Pombert J.-F."/>
            <person name="Haag K.L."/>
            <person name="Ebert D."/>
        </authorList>
    </citation>
    <scope>NUCLEOTIDE SEQUENCE [LARGE SCALE GENOMIC DNA]</scope>
    <source>
        <strain evidence="1">IL-G-3</strain>
    </source>
</reference>
<name>A0A4Q9M0P4_9MICR</name>
<evidence type="ECO:0000313" key="2">
    <source>
        <dbReference type="Proteomes" id="UP000292282"/>
    </source>
</evidence>
<sequence>MQNTERDTLPSSNTRIPCVVEVLTIPEHNGLMALRKILDSVTADPKYYNEKLGIAVTLDVLKRLAKNEAERRKWWCEVEERSNSLNNSKTRIMLIELSVDLENPVDIIRAAYICYSEATSKLNFRSESSPSPKAILENNQRLKKLIVSETKTKTKICESLI</sequence>
<accession>A0A4Q9M0P4</accession>
<keyword evidence="2" id="KW-1185">Reference proteome</keyword>
<dbReference type="Proteomes" id="UP000292282">
    <property type="component" value="Unassembled WGS sequence"/>
</dbReference>
<organism evidence="1 2">
    <name type="scientific">Hamiltosporidium tvaerminnensis</name>
    <dbReference type="NCBI Taxonomy" id="1176355"/>
    <lineage>
        <taxon>Eukaryota</taxon>
        <taxon>Fungi</taxon>
        <taxon>Fungi incertae sedis</taxon>
        <taxon>Microsporidia</taxon>
        <taxon>Dubosqiidae</taxon>
        <taxon>Hamiltosporidium</taxon>
    </lineage>
</organism>